<dbReference type="OMA" id="THMTRIL"/>
<dbReference type="OrthoDB" id="2548233at2759"/>
<sequence length="446" mass="49724">MAWSQVSSHRWERPGDGFENYFAFTAFLSAAAYEGRRHYTIFIKLELQLDIPTTEVEALLKKAWTQLRYEQPQIATTHNGTTKVYEVPDDTALQGWIASTLVLSAAANAEELYATLTPIAQATLYYLPASSQLVLRAPHDTIDGIGAIRLLDRLLNILVSPPAEKITFGDEPSRLAPTLREILGVAEKPTPEESEKIMTLWKPYMDHAPGIGRVSKLGTCPAGRSQHARLDVPTRTTEAIIQACKAKGITVTSAVHAAYIQTIKKHADPDHPSCHYVNTAQFNLRPYLPKHEAQYTASLGYTLYPVHLESPASFGDTAQALNQLYRMTFANDPTKLPLVPHITDLLFAVTQTPEYQKGPLPRDAVPSSLGIIEKYMQRSYGAKKVIIRDFMLGVDIVMGTDMLFISTFRDKLQLVYSFNDACHEPENIHQYLQGIVTVLTEELLAN</sequence>
<dbReference type="Gene3D" id="3.30.559.10">
    <property type="entry name" value="Chloramphenicol acetyltransferase-like domain"/>
    <property type="match status" value="1"/>
</dbReference>
<dbReference type="SUPFAM" id="SSF52777">
    <property type="entry name" value="CoA-dependent acyltransferases"/>
    <property type="match status" value="1"/>
</dbReference>
<proteinExistence type="predicted"/>
<dbReference type="AlphaFoldDB" id="A0A1L9UUM9"/>
<protein>
    <recommendedName>
        <fullName evidence="3">Condensation domain-containing protein</fullName>
    </recommendedName>
</protein>
<evidence type="ECO:0008006" key="3">
    <source>
        <dbReference type="Google" id="ProtNLM"/>
    </source>
</evidence>
<evidence type="ECO:0000313" key="2">
    <source>
        <dbReference type="Proteomes" id="UP000184499"/>
    </source>
</evidence>
<organism evidence="1 2">
    <name type="scientific">Aspergillus brasiliensis (strain CBS 101740 / IMI 381727 / IBT 21946)</name>
    <dbReference type="NCBI Taxonomy" id="767769"/>
    <lineage>
        <taxon>Eukaryota</taxon>
        <taxon>Fungi</taxon>
        <taxon>Dikarya</taxon>
        <taxon>Ascomycota</taxon>
        <taxon>Pezizomycotina</taxon>
        <taxon>Eurotiomycetes</taxon>
        <taxon>Eurotiomycetidae</taxon>
        <taxon>Eurotiales</taxon>
        <taxon>Aspergillaceae</taxon>
        <taxon>Aspergillus</taxon>
        <taxon>Aspergillus subgen. Circumdati</taxon>
    </lineage>
</organism>
<keyword evidence="2" id="KW-1185">Reference proteome</keyword>
<dbReference type="GeneID" id="93579509"/>
<dbReference type="Gene3D" id="3.30.559.30">
    <property type="entry name" value="Nonribosomal peptide synthetase, condensation domain"/>
    <property type="match status" value="1"/>
</dbReference>
<dbReference type="Proteomes" id="UP000184499">
    <property type="component" value="Unassembled WGS sequence"/>
</dbReference>
<dbReference type="VEuPathDB" id="FungiDB:ASPBRDRAFT_53184"/>
<reference evidence="2" key="1">
    <citation type="journal article" date="2017" name="Genome Biol.">
        <title>Comparative genomics reveals high biological diversity and specific adaptations in the industrially and medically important fungal genus Aspergillus.</title>
        <authorList>
            <person name="de Vries R.P."/>
            <person name="Riley R."/>
            <person name="Wiebenga A."/>
            <person name="Aguilar-Osorio G."/>
            <person name="Amillis S."/>
            <person name="Uchima C.A."/>
            <person name="Anderluh G."/>
            <person name="Asadollahi M."/>
            <person name="Askin M."/>
            <person name="Barry K."/>
            <person name="Battaglia E."/>
            <person name="Bayram O."/>
            <person name="Benocci T."/>
            <person name="Braus-Stromeyer S.A."/>
            <person name="Caldana C."/>
            <person name="Canovas D."/>
            <person name="Cerqueira G.C."/>
            <person name="Chen F."/>
            <person name="Chen W."/>
            <person name="Choi C."/>
            <person name="Clum A."/>
            <person name="Dos Santos R.A."/>
            <person name="Damasio A.R."/>
            <person name="Diallinas G."/>
            <person name="Emri T."/>
            <person name="Fekete E."/>
            <person name="Flipphi M."/>
            <person name="Freyberg S."/>
            <person name="Gallo A."/>
            <person name="Gournas C."/>
            <person name="Habgood R."/>
            <person name="Hainaut M."/>
            <person name="Harispe M.L."/>
            <person name="Henrissat B."/>
            <person name="Hilden K.S."/>
            <person name="Hope R."/>
            <person name="Hossain A."/>
            <person name="Karabika E."/>
            <person name="Karaffa L."/>
            <person name="Karanyi Z."/>
            <person name="Krasevec N."/>
            <person name="Kuo A."/>
            <person name="Kusch H."/>
            <person name="LaButti K."/>
            <person name="Lagendijk E.L."/>
            <person name="Lapidus A."/>
            <person name="Levasseur A."/>
            <person name="Lindquist E."/>
            <person name="Lipzen A."/>
            <person name="Logrieco A.F."/>
            <person name="MacCabe A."/>
            <person name="Maekelae M.R."/>
            <person name="Malavazi I."/>
            <person name="Melin P."/>
            <person name="Meyer V."/>
            <person name="Mielnichuk N."/>
            <person name="Miskei M."/>
            <person name="Molnar A.P."/>
            <person name="Mule G."/>
            <person name="Ngan C.Y."/>
            <person name="Orejas M."/>
            <person name="Orosz E."/>
            <person name="Ouedraogo J.P."/>
            <person name="Overkamp K.M."/>
            <person name="Park H.-S."/>
            <person name="Perrone G."/>
            <person name="Piumi F."/>
            <person name="Punt P.J."/>
            <person name="Ram A.F."/>
            <person name="Ramon A."/>
            <person name="Rauscher S."/>
            <person name="Record E."/>
            <person name="Riano-Pachon D.M."/>
            <person name="Robert V."/>
            <person name="Roehrig J."/>
            <person name="Ruller R."/>
            <person name="Salamov A."/>
            <person name="Salih N.S."/>
            <person name="Samson R.A."/>
            <person name="Sandor E."/>
            <person name="Sanguinetti M."/>
            <person name="Schuetze T."/>
            <person name="Sepcic K."/>
            <person name="Shelest E."/>
            <person name="Sherlock G."/>
            <person name="Sophianopoulou V."/>
            <person name="Squina F.M."/>
            <person name="Sun H."/>
            <person name="Susca A."/>
            <person name="Todd R.B."/>
            <person name="Tsang A."/>
            <person name="Unkles S.E."/>
            <person name="van de Wiele N."/>
            <person name="van Rossen-Uffink D."/>
            <person name="Oliveira J.V."/>
            <person name="Vesth T.C."/>
            <person name="Visser J."/>
            <person name="Yu J.-H."/>
            <person name="Zhou M."/>
            <person name="Andersen M.R."/>
            <person name="Archer D.B."/>
            <person name="Baker S.E."/>
            <person name="Benoit I."/>
            <person name="Brakhage A.A."/>
            <person name="Braus G.H."/>
            <person name="Fischer R."/>
            <person name="Frisvad J.C."/>
            <person name="Goldman G.H."/>
            <person name="Houbraken J."/>
            <person name="Oakley B."/>
            <person name="Pocsi I."/>
            <person name="Scazzocchio C."/>
            <person name="Seiboth B."/>
            <person name="vanKuyk P.A."/>
            <person name="Wortman J."/>
            <person name="Dyer P.S."/>
            <person name="Grigoriev I.V."/>
        </authorList>
    </citation>
    <scope>NUCLEOTIDE SEQUENCE [LARGE SCALE GENOMIC DNA]</scope>
    <source>
        <strain evidence="2">CBS 101740 / IMI 381727 / IBT 21946</strain>
    </source>
</reference>
<accession>A0A1L9UUM9</accession>
<gene>
    <name evidence="1" type="ORF">ASPBRDRAFT_53184</name>
</gene>
<dbReference type="InterPro" id="IPR023213">
    <property type="entry name" value="CAT-like_dom_sf"/>
</dbReference>
<name>A0A1L9UUM9_ASPBC</name>
<evidence type="ECO:0000313" key="1">
    <source>
        <dbReference type="EMBL" id="OJJ75249.1"/>
    </source>
</evidence>
<dbReference type="PANTHER" id="PTHR42034">
    <property type="entry name" value="CHROMOSOME 7, WHOLE GENOME SHOTGUN SEQUENCE-RELATED"/>
    <property type="match status" value="1"/>
</dbReference>
<dbReference type="PANTHER" id="PTHR42034:SF1">
    <property type="entry name" value="CONDENSATION DOMAIN-CONTAINING PROTEIN"/>
    <property type="match status" value="1"/>
</dbReference>
<dbReference type="EMBL" id="KV878681">
    <property type="protein sequence ID" value="OJJ75249.1"/>
    <property type="molecule type" value="Genomic_DNA"/>
</dbReference>
<dbReference type="RefSeq" id="XP_067482497.1">
    <property type="nucleotide sequence ID" value="XM_067627021.1"/>
</dbReference>